<dbReference type="InterPro" id="IPR026881">
    <property type="entry name" value="WYL_dom"/>
</dbReference>
<dbReference type="RefSeq" id="WP_020547607.1">
    <property type="nucleotide sequence ID" value="NZ_CP068985.1"/>
</dbReference>
<evidence type="ECO:0000259" key="3">
    <source>
        <dbReference type="Pfam" id="PF25583"/>
    </source>
</evidence>
<evidence type="ECO:0008006" key="6">
    <source>
        <dbReference type="Google" id="ProtNLM"/>
    </source>
</evidence>
<dbReference type="InterPro" id="IPR043839">
    <property type="entry name" value="PafC_HTH"/>
</dbReference>
<evidence type="ECO:0000313" key="4">
    <source>
        <dbReference type="EMBL" id="QYC42806.1"/>
    </source>
</evidence>
<proteinExistence type="predicted"/>
<protein>
    <recommendedName>
        <fullName evidence="6">Proteasome accessory factor C</fullName>
    </recommendedName>
</protein>
<dbReference type="PIRSF" id="PIRSF016838">
    <property type="entry name" value="PafC"/>
    <property type="match status" value="1"/>
</dbReference>
<dbReference type="InterPro" id="IPR028349">
    <property type="entry name" value="PafC-like"/>
</dbReference>
<name>A0ABX8U5V8_9ACTN</name>
<dbReference type="Pfam" id="PF13280">
    <property type="entry name" value="WYL"/>
    <property type="match status" value="1"/>
</dbReference>
<dbReference type="Pfam" id="PF25583">
    <property type="entry name" value="WCX"/>
    <property type="match status" value="1"/>
</dbReference>
<dbReference type="PANTHER" id="PTHR34580">
    <property type="match status" value="1"/>
</dbReference>
<dbReference type="InterPro" id="IPR051534">
    <property type="entry name" value="CBASS_pafABC_assoc_protein"/>
</dbReference>
<feature type="domain" description="WYL" evidence="1">
    <location>
        <begin position="159"/>
        <end position="226"/>
    </location>
</feature>
<dbReference type="EMBL" id="CP068985">
    <property type="protein sequence ID" value="QYC42806.1"/>
    <property type="molecule type" value="Genomic_DNA"/>
</dbReference>
<dbReference type="Pfam" id="PF19187">
    <property type="entry name" value="HTH_PafC"/>
    <property type="match status" value="1"/>
</dbReference>
<dbReference type="PANTHER" id="PTHR34580:SF1">
    <property type="entry name" value="PROTEIN PAFC"/>
    <property type="match status" value="1"/>
</dbReference>
<organism evidence="4 5">
    <name type="scientific">Nonomuraea coxensis DSM 45129</name>
    <dbReference type="NCBI Taxonomy" id="1122611"/>
    <lineage>
        <taxon>Bacteria</taxon>
        <taxon>Bacillati</taxon>
        <taxon>Actinomycetota</taxon>
        <taxon>Actinomycetes</taxon>
        <taxon>Streptosporangiales</taxon>
        <taxon>Streptosporangiaceae</taxon>
        <taxon>Nonomuraea</taxon>
    </lineage>
</organism>
<evidence type="ECO:0000259" key="1">
    <source>
        <dbReference type="Pfam" id="PF13280"/>
    </source>
</evidence>
<dbReference type="Proteomes" id="UP000824681">
    <property type="component" value="Chromosome"/>
</dbReference>
<gene>
    <name evidence="4" type="ORF">Nocox_26025</name>
</gene>
<sequence length="335" mass="35896">MSGSADRLPRLLALVPYLMSHPGAQVGEVAAVFGLSEKQLIDDLQLVWMCGLPGHTPGDLIDVSWDGGEILIDNADTIARPLRLGIDEASALLVALRMLAATPELALPAAREQAGGGQAGGVTGDALARVTAKLERAAGEGAATVSSQVAVDVDAAPDALPRVREALTGGRRLSLRYYVPGRDEVTPREVDPTRVVVVDGRAYLEGWCYRAEAMRLFRLDRMLGVDVLDVPADPPAEAEPIDVTRGVFRPSPTDELVELELSAAGRWVAEYYPCEEVAELGEGRLRVALRARDEDWIVKLALRLGDTGRVVAPPRMAETVRAEAERALALYAHGS</sequence>
<feature type="domain" description="PafC HTH" evidence="2">
    <location>
        <begin position="6"/>
        <end position="107"/>
    </location>
</feature>
<dbReference type="PROSITE" id="PS52050">
    <property type="entry name" value="WYL"/>
    <property type="match status" value="1"/>
</dbReference>
<keyword evidence="5" id="KW-1185">Reference proteome</keyword>
<evidence type="ECO:0000313" key="5">
    <source>
        <dbReference type="Proteomes" id="UP000824681"/>
    </source>
</evidence>
<feature type="domain" description="WCX" evidence="3">
    <location>
        <begin position="256"/>
        <end position="328"/>
    </location>
</feature>
<accession>A0ABX8U5V8</accession>
<reference evidence="4 5" key="1">
    <citation type="journal article" date="2021" name="ACS Chem. Biol.">
        <title>Genomic-Led Discovery of a Novel Glycopeptide Antibiotic by Nonomuraea coxensis DSM 45129.</title>
        <authorList>
            <person name="Yushchuk O."/>
            <person name="Vior N.M."/>
            <person name="Andreo-Vidal A."/>
            <person name="Berini F."/>
            <person name="Ruckert C."/>
            <person name="Busche T."/>
            <person name="Binda E."/>
            <person name="Kalinowski J."/>
            <person name="Truman A.W."/>
            <person name="Marinelli F."/>
        </authorList>
    </citation>
    <scope>NUCLEOTIDE SEQUENCE [LARGE SCALE GENOMIC DNA]</scope>
    <source>
        <strain evidence="4 5">DSM 45129</strain>
    </source>
</reference>
<dbReference type="InterPro" id="IPR057727">
    <property type="entry name" value="WCX_dom"/>
</dbReference>
<evidence type="ECO:0000259" key="2">
    <source>
        <dbReference type="Pfam" id="PF19187"/>
    </source>
</evidence>